<dbReference type="eggNOG" id="COG1269">
    <property type="taxonomic scope" value="Bacteria"/>
</dbReference>
<evidence type="ECO:0000256" key="2">
    <source>
        <dbReference type="ARBA" id="ARBA00009904"/>
    </source>
</evidence>
<dbReference type="GO" id="GO:0033179">
    <property type="term" value="C:proton-transporting V-type ATPase, V0 domain"/>
    <property type="evidence" value="ECO:0007669"/>
    <property type="project" value="InterPro"/>
</dbReference>
<keyword evidence="8" id="KW-0175">Coiled coil</keyword>
<dbReference type="PANTHER" id="PTHR11629">
    <property type="entry name" value="VACUOLAR PROTON ATPASES"/>
    <property type="match status" value="1"/>
</dbReference>
<dbReference type="GO" id="GO:0051117">
    <property type="term" value="F:ATPase binding"/>
    <property type="evidence" value="ECO:0007669"/>
    <property type="project" value="TreeGrafter"/>
</dbReference>
<dbReference type="GO" id="GO:0007035">
    <property type="term" value="P:vacuolar acidification"/>
    <property type="evidence" value="ECO:0007669"/>
    <property type="project" value="TreeGrafter"/>
</dbReference>
<name>S0KL56_9ENTE</name>
<dbReference type="Gene3D" id="1.20.1460.20">
    <property type="match status" value="1"/>
</dbReference>
<dbReference type="EMBL" id="ASWJ01000006">
    <property type="protein sequence ID" value="EOW83926.1"/>
    <property type="molecule type" value="Genomic_DNA"/>
</dbReference>
<evidence type="ECO:0000313" key="10">
    <source>
        <dbReference type="EMBL" id="EOW83926.1"/>
    </source>
</evidence>
<dbReference type="GO" id="GO:0016471">
    <property type="term" value="C:vacuolar proton-transporting V-type ATPase complex"/>
    <property type="evidence" value="ECO:0007669"/>
    <property type="project" value="TreeGrafter"/>
</dbReference>
<dbReference type="STRING" id="1121865.OMW_01730"/>
<dbReference type="Proteomes" id="UP000014113">
    <property type="component" value="Unassembled WGS sequence"/>
</dbReference>
<feature type="transmembrane region" description="Helical" evidence="9">
    <location>
        <begin position="411"/>
        <end position="429"/>
    </location>
</feature>
<dbReference type="RefSeq" id="WP_016183839.1">
    <property type="nucleotide sequence ID" value="NZ_JXKI01000003.1"/>
</dbReference>
<accession>S0KL56</accession>
<dbReference type="GO" id="GO:0046961">
    <property type="term" value="F:proton-transporting ATPase activity, rotational mechanism"/>
    <property type="evidence" value="ECO:0007669"/>
    <property type="project" value="InterPro"/>
</dbReference>
<feature type="transmembrane region" description="Helical" evidence="9">
    <location>
        <begin position="593"/>
        <end position="617"/>
    </location>
</feature>
<evidence type="ECO:0000256" key="1">
    <source>
        <dbReference type="ARBA" id="ARBA00004141"/>
    </source>
</evidence>
<evidence type="ECO:0000256" key="7">
    <source>
        <dbReference type="ARBA" id="ARBA00023136"/>
    </source>
</evidence>
<keyword evidence="4 9" id="KW-0812">Transmembrane</keyword>
<feature type="coiled-coil region" evidence="8">
    <location>
        <begin position="111"/>
        <end position="138"/>
    </location>
</feature>
<feature type="transmembrane region" description="Helical" evidence="9">
    <location>
        <begin position="566"/>
        <end position="587"/>
    </location>
</feature>
<keyword evidence="6" id="KW-0406">Ion transport</keyword>
<gene>
    <name evidence="10" type="ORF">I568_01373</name>
</gene>
<protein>
    <submittedName>
        <fullName evidence="10">Uncharacterized protein</fullName>
    </submittedName>
</protein>
<sequence>MAVTKMKKLTVIAPKNHQASLLKTIQGLQQLQIRDVFVQNVSNQWVKTYFKEVQPVDYQNEIANNQQMVSKINEAIQFILHYGNLKQPKNVLKRQNLSLAELEGLHEHFDLEAELANIQQLQEKWQSIEQNLRKLNEKEQDLFAWQKLDIIPNQFASKQVRLQLATVASENWLAFEQASQQLPELYLELIYDDTKEAHFAMVYLESLAEQVKHFASQFSAVEVHLAIEQTPSQAIKQIDQQVKALVQQQKELALEIGQKRQLIAQLQLSEEYLLAKIERYQALSQFVQTEHLFVLQGWVGQTDCQELTQALQNSVPYEEVYLSFEEPTAAEIQEEVPTKLNNHPIVRPFEMLIEMYSLPKYDEIDPTPWMFPFFLVFFGMMVADIGYGVLMLVATTVALHTQVFKKGTERFLRFFQVVSIPTILWGFIYNSCFGESLPYKPLLSTQEDVIQILLLTVSFGFIQIMVGLALAGYQNVKRNDYLGAITNGFAWQAILVGLAIYAAGTFLNLGTLVGQLGIVIALIGVASIIFIPTFTNKSKVLGFVGGLYQLYGISSYIGDLVSYTRLMALGISGGAIAAAFNLIVGFMPPVFRFTIGLVLLVALHALNIFLSLLGAYVHGARLQYVEFFGKFYEGGGKVFQPLKSAEKHVNIRWKKQNNGGNES</sequence>
<keyword evidence="3" id="KW-0813">Transport</keyword>
<dbReference type="Pfam" id="PF01496">
    <property type="entry name" value="V_ATPase_I"/>
    <property type="match status" value="1"/>
</dbReference>
<dbReference type="Gene3D" id="3.30.70.2750">
    <property type="match status" value="1"/>
</dbReference>
<comment type="caution">
    <text evidence="10">The sequence shown here is derived from an EMBL/GenBank/DDBJ whole genome shotgun (WGS) entry which is preliminary data.</text>
</comment>
<evidence type="ECO:0000256" key="3">
    <source>
        <dbReference type="ARBA" id="ARBA00022448"/>
    </source>
</evidence>
<evidence type="ECO:0000256" key="6">
    <source>
        <dbReference type="ARBA" id="ARBA00023065"/>
    </source>
</evidence>
<feature type="transmembrane region" description="Helical" evidence="9">
    <location>
        <begin position="509"/>
        <end position="531"/>
    </location>
</feature>
<feature type="transmembrane region" description="Helical" evidence="9">
    <location>
        <begin position="482"/>
        <end position="503"/>
    </location>
</feature>
<evidence type="ECO:0000256" key="4">
    <source>
        <dbReference type="ARBA" id="ARBA00022692"/>
    </source>
</evidence>
<feature type="transmembrane region" description="Helical" evidence="9">
    <location>
        <begin position="369"/>
        <end position="399"/>
    </location>
</feature>
<evidence type="ECO:0000256" key="5">
    <source>
        <dbReference type="ARBA" id="ARBA00022989"/>
    </source>
</evidence>
<comment type="subcellular location">
    <subcellularLocation>
        <location evidence="1">Membrane</location>
        <topology evidence="1">Multi-pass membrane protein</topology>
    </subcellularLocation>
</comment>
<evidence type="ECO:0000256" key="9">
    <source>
        <dbReference type="SAM" id="Phobius"/>
    </source>
</evidence>
<dbReference type="OrthoDB" id="9803814at2"/>
<keyword evidence="7 9" id="KW-0472">Membrane</keyword>
<keyword evidence="5 9" id="KW-1133">Transmembrane helix</keyword>
<dbReference type="Gene3D" id="3.30.70.2170">
    <property type="match status" value="1"/>
</dbReference>
<proteinExistence type="inferred from homology"/>
<dbReference type="PANTHER" id="PTHR11629:SF63">
    <property type="entry name" value="V-TYPE PROTON ATPASE SUBUNIT A"/>
    <property type="match status" value="1"/>
</dbReference>
<dbReference type="PATRIC" id="fig|1121865.3.peg.1674"/>
<reference evidence="10 11" key="1">
    <citation type="submission" date="2013-03" db="EMBL/GenBank/DDBJ databases">
        <title>The Genome Sequence of Enterococcus columbae ATCC_51263 (PacBio/Illumina hybrid assembly).</title>
        <authorList>
            <consortium name="The Broad Institute Genomics Platform"/>
            <consortium name="The Broad Institute Genome Sequencing Center for Infectious Disease"/>
            <person name="Earl A."/>
            <person name="Russ C."/>
            <person name="Gilmore M."/>
            <person name="Surin D."/>
            <person name="Walker B."/>
            <person name="Young S."/>
            <person name="Zeng Q."/>
            <person name="Gargeya S."/>
            <person name="Fitzgerald M."/>
            <person name="Haas B."/>
            <person name="Abouelleil A."/>
            <person name="Allen A.W."/>
            <person name="Alvarado L."/>
            <person name="Arachchi H.M."/>
            <person name="Berlin A.M."/>
            <person name="Chapman S.B."/>
            <person name="Gainer-Dewar J."/>
            <person name="Goldberg J."/>
            <person name="Griggs A."/>
            <person name="Gujja S."/>
            <person name="Hansen M."/>
            <person name="Howarth C."/>
            <person name="Imamovic A."/>
            <person name="Ireland A."/>
            <person name="Larimer J."/>
            <person name="McCowan C."/>
            <person name="Murphy C."/>
            <person name="Pearson M."/>
            <person name="Poon T.W."/>
            <person name="Priest M."/>
            <person name="Roberts A."/>
            <person name="Saif S."/>
            <person name="Shea T."/>
            <person name="Sisk P."/>
            <person name="Sykes S."/>
            <person name="Wortman J."/>
            <person name="Nusbaum C."/>
            <person name="Birren B."/>
        </authorList>
    </citation>
    <scope>NUCLEOTIDE SEQUENCE [LARGE SCALE GENOMIC DNA]</scope>
    <source>
        <strain evidence="10 11">ATCC 51263</strain>
    </source>
</reference>
<comment type="similarity">
    <text evidence="2">Belongs to the V-ATPase 116 kDa subunit family.</text>
</comment>
<evidence type="ECO:0000256" key="8">
    <source>
        <dbReference type="SAM" id="Coils"/>
    </source>
</evidence>
<keyword evidence="11" id="KW-1185">Reference proteome</keyword>
<dbReference type="InterPro" id="IPR002490">
    <property type="entry name" value="V-ATPase_116kDa_su"/>
</dbReference>
<feature type="transmembrane region" description="Helical" evidence="9">
    <location>
        <begin position="449"/>
        <end position="470"/>
    </location>
</feature>
<evidence type="ECO:0000313" key="11">
    <source>
        <dbReference type="Proteomes" id="UP000014113"/>
    </source>
</evidence>
<organism evidence="10 11">
    <name type="scientific">Enterococcus columbae DSM 7374 = ATCC 51263</name>
    <dbReference type="NCBI Taxonomy" id="1121865"/>
    <lineage>
        <taxon>Bacteria</taxon>
        <taxon>Bacillati</taxon>
        <taxon>Bacillota</taxon>
        <taxon>Bacilli</taxon>
        <taxon>Lactobacillales</taxon>
        <taxon>Enterococcaceae</taxon>
        <taxon>Enterococcus</taxon>
    </lineage>
</organism>
<dbReference type="AlphaFoldDB" id="S0KL56"/>